<evidence type="ECO:0000256" key="6">
    <source>
        <dbReference type="ARBA" id="ARBA00022556"/>
    </source>
</evidence>
<dbReference type="UniPathway" id="UPA00359">
    <property type="reaction ID" value="UER00482"/>
</dbReference>
<dbReference type="InterPro" id="IPR003758">
    <property type="entry name" value="LpxK"/>
</dbReference>
<comment type="caution">
    <text evidence="14">The sequence shown here is derived from an EMBL/GenBank/DDBJ whole genome shotgun (WGS) entry which is preliminary data.</text>
</comment>
<dbReference type="Pfam" id="PF02606">
    <property type="entry name" value="LpxK"/>
    <property type="match status" value="1"/>
</dbReference>
<organism evidence="14 15">
    <name type="scientific">Cryomorpha ignava</name>
    <dbReference type="NCBI Taxonomy" id="101383"/>
    <lineage>
        <taxon>Bacteria</taxon>
        <taxon>Pseudomonadati</taxon>
        <taxon>Bacteroidota</taxon>
        <taxon>Flavobacteriia</taxon>
        <taxon>Flavobacteriales</taxon>
        <taxon>Cryomorphaceae</taxon>
        <taxon>Cryomorpha</taxon>
    </lineage>
</organism>
<reference evidence="14 15" key="1">
    <citation type="submission" date="2020-02" db="EMBL/GenBank/DDBJ databases">
        <title>Out from the shadows clarifying the taxonomy of the family Cryomorphaceae and related taxa by utilizing the GTDB taxonomic framework.</title>
        <authorList>
            <person name="Bowman J.P."/>
        </authorList>
    </citation>
    <scope>NUCLEOTIDE SEQUENCE [LARGE SCALE GENOMIC DNA]</scope>
    <source>
        <strain evidence="14 15">QSSC 1-22</strain>
    </source>
</reference>
<dbReference type="NCBIfam" id="TIGR00682">
    <property type="entry name" value="lpxK"/>
    <property type="match status" value="1"/>
</dbReference>
<evidence type="ECO:0000256" key="2">
    <source>
        <dbReference type="ARBA" id="ARBA00004870"/>
    </source>
</evidence>
<dbReference type="GO" id="GO:0009245">
    <property type="term" value="P:lipid A biosynthetic process"/>
    <property type="evidence" value="ECO:0007669"/>
    <property type="project" value="UniProtKB-UniRule"/>
</dbReference>
<sequence length="346" mass="39458">MQKIRTLLLPFSFVYGWILWLRNALYNRGILKSVSPSIKTIAIGNISLGGTGKTPHIEYILTLLAHKNLAVLSRGYGRKSNGTLNVNAESSTLEAGDEPLQIARKFPNAKVVVDGNRLRGIAYIQKHYPETELILLDDALQHRKLKAGLNILLTTIDQPFTKDYYLPSGNLRDHKIRAKDADIIVVTKCPKNLHITQVEYLKSKLSKYSKKVIFDHINYKNISALTDGGVKSIKDYSKVFLITGIAKPDFFRKKAIAQFNVVKHFDFRDHYQFKEADVERFRNFIGSFAPGEIAALTTEKDAMRLLDFNKTSNQSQMPLFYWEIGIDFGDFKMDFDNLIIDYAERT</sequence>
<dbReference type="SUPFAM" id="SSF52540">
    <property type="entry name" value="P-loop containing nucleoside triphosphate hydrolases"/>
    <property type="match status" value="1"/>
</dbReference>
<comment type="catalytic activity">
    <reaction evidence="13">
        <text>a lipid A disaccharide + ATP = a lipid IVA + ADP + H(+)</text>
        <dbReference type="Rhea" id="RHEA:67840"/>
        <dbReference type="ChEBI" id="CHEBI:15378"/>
        <dbReference type="ChEBI" id="CHEBI:30616"/>
        <dbReference type="ChEBI" id="CHEBI:176343"/>
        <dbReference type="ChEBI" id="CHEBI:176425"/>
        <dbReference type="ChEBI" id="CHEBI:456216"/>
        <dbReference type="EC" id="2.7.1.130"/>
    </reaction>
</comment>
<dbReference type="PANTHER" id="PTHR42724">
    <property type="entry name" value="TETRAACYLDISACCHARIDE 4'-KINASE"/>
    <property type="match status" value="1"/>
</dbReference>
<keyword evidence="8 13" id="KW-0547">Nucleotide-binding</keyword>
<gene>
    <name evidence="13 14" type="primary">lpxK</name>
    <name evidence="14" type="ORF">G3O08_08285</name>
</gene>
<comment type="function">
    <text evidence="1 13">Transfers the gamma-phosphate of ATP to the 4'-position of a tetraacyldisaccharide 1-phosphate intermediate (termed DS-1-P) to form tetraacyldisaccharide 1,4'-bis-phosphate (lipid IVA).</text>
</comment>
<comment type="pathway">
    <text evidence="2 13">Glycolipid biosynthesis; lipid IV(A) biosynthesis; lipid IV(A) from (3R)-3-hydroxytetradecanoyl-[acyl-carrier-protein] and UDP-N-acetyl-alpha-D-glucosamine: step 6/6.</text>
</comment>
<dbReference type="GO" id="GO:0005524">
    <property type="term" value="F:ATP binding"/>
    <property type="evidence" value="ECO:0007669"/>
    <property type="project" value="UniProtKB-UniRule"/>
</dbReference>
<evidence type="ECO:0000313" key="15">
    <source>
        <dbReference type="Proteomes" id="UP000486602"/>
    </source>
</evidence>
<evidence type="ECO:0000256" key="12">
    <source>
        <dbReference type="ARBA" id="ARBA00029757"/>
    </source>
</evidence>
<dbReference type="PANTHER" id="PTHR42724:SF1">
    <property type="entry name" value="TETRAACYLDISACCHARIDE 4'-KINASE, MITOCHONDRIAL-RELATED"/>
    <property type="match status" value="1"/>
</dbReference>
<feature type="binding site" evidence="13">
    <location>
        <begin position="47"/>
        <end position="54"/>
    </location>
    <ligand>
        <name>ATP</name>
        <dbReference type="ChEBI" id="CHEBI:30616"/>
    </ligand>
</feature>
<keyword evidence="5 13" id="KW-0444">Lipid biosynthesis</keyword>
<evidence type="ECO:0000256" key="3">
    <source>
        <dbReference type="ARBA" id="ARBA00012071"/>
    </source>
</evidence>
<dbReference type="GO" id="GO:0009029">
    <property type="term" value="F:lipid-A 4'-kinase activity"/>
    <property type="evidence" value="ECO:0007669"/>
    <property type="project" value="UniProtKB-UniRule"/>
</dbReference>
<evidence type="ECO:0000256" key="8">
    <source>
        <dbReference type="ARBA" id="ARBA00022741"/>
    </source>
</evidence>
<evidence type="ECO:0000256" key="9">
    <source>
        <dbReference type="ARBA" id="ARBA00022777"/>
    </source>
</evidence>
<evidence type="ECO:0000256" key="13">
    <source>
        <dbReference type="HAMAP-Rule" id="MF_00409"/>
    </source>
</evidence>
<comment type="similarity">
    <text evidence="13">Belongs to the LpxK family.</text>
</comment>
<evidence type="ECO:0000256" key="10">
    <source>
        <dbReference type="ARBA" id="ARBA00022840"/>
    </source>
</evidence>
<dbReference type="RefSeq" id="WP_163284786.1">
    <property type="nucleotide sequence ID" value="NZ_JAAGVY010000011.1"/>
</dbReference>
<keyword evidence="15" id="KW-1185">Reference proteome</keyword>
<dbReference type="GO" id="GO:0005886">
    <property type="term" value="C:plasma membrane"/>
    <property type="evidence" value="ECO:0007669"/>
    <property type="project" value="TreeGrafter"/>
</dbReference>
<dbReference type="EMBL" id="JAAGVY010000011">
    <property type="protein sequence ID" value="NEN23498.1"/>
    <property type="molecule type" value="Genomic_DNA"/>
</dbReference>
<evidence type="ECO:0000256" key="11">
    <source>
        <dbReference type="ARBA" id="ARBA00023098"/>
    </source>
</evidence>
<keyword evidence="6 13" id="KW-0441">Lipid A biosynthesis</keyword>
<protein>
    <recommendedName>
        <fullName evidence="4 13">Tetraacyldisaccharide 4'-kinase</fullName>
        <ecNumber evidence="3 13">2.7.1.130</ecNumber>
    </recommendedName>
    <alternativeName>
        <fullName evidence="12 13">Lipid A 4'-kinase</fullName>
    </alternativeName>
</protein>
<keyword evidence="11 13" id="KW-0443">Lipid metabolism</keyword>
<dbReference type="HAMAP" id="MF_00409">
    <property type="entry name" value="LpxK"/>
    <property type="match status" value="1"/>
</dbReference>
<accession>A0A7K3WPT0</accession>
<evidence type="ECO:0000256" key="1">
    <source>
        <dbReference type="ARBA" id="ARBA00002274"/>
    </source>
</evidence>
<evidence type="ECO:0000256" key="5">
    <source>
        <dbReference type="ARBA" id="ARBA00022516"/>
    </source>
</evidence>
<keyword evidence="9 13" id="KW-0418">Kinase</keyword>
<evidence type="ECO:0000256" key="4">
    <source>
        <dbReference type="ARBA" id="ARBA00016436"/>
    </source>
</evidence>
<proteinExistence type="inferred from homology"/>
<evidence type="ECO:0000313" key="14">
    <source>
        <dbReference type="EMBL" id="NEN23498.1"/>
    </source>
</evidence>
<dbReference type="AlphaFoldDB" id="A0A7K3WPT0"/>
<evidence type="ECO:0000256" key="7">
    <source>
        <dbReference type="ARBA" id="ARBA00022679"/>
    </source>
</evidence>
<dbReference type="InterPro" id="IPR027417">
    <property type="entry name" value="P-loop_NTPase"/>
</dbReference>
<dbReference type="GO" id="GO:0009244">
    <property type="term" value="P:lipopolysaccharide core region biosynthetic process"/>
    <property type="evidence" value="ECO:0007669"/>
    <property type="project" value="TreeGrafter"/>
</dbReference>
<keyword evidence="10 13" id="KW-0067">ATP-binding</keyword>
<dbReference type="EC" id="2.7.1.130" evidence="3 13"/>
<keyword evidence="7 13" id="KW-0808">Transferase</keyword>
<name>A0A7K3WPT0_9FLAO</name>
<dbReference type="Proteomes" id="UP000486602">
    <property type="component" value="Unassembled WGS sequence"/>
</dbReference>